<comment type="caution">
    <text evidence="2">The sequence shown here is derived from an EMBL/GenBank/DDBJ whole genome shotgun (WGS) entry which is preliminary data.</text>
</comment>
<accession>A0A397GPE3</accession>
<organism evidence="2 3">
    <name type="scientific">Diversispora epigaea</name>
    <dbReference type="NCBI Taxonomy" id="1348612"/>
    <lineage>
        <taxon>Eukaryota</taxon>
        <taxon>Fungi</taxon>
        <taxon>Fungi incertae sedis</taxon>
        <taxon>Mucoromycota</taxon>
        <taxon>Glomeromycotina</taxon>
        <taxon>Glomeromycetes</taxon>
        <taxon>Diversisporales</taxon>
        <taxon>Diversisporaceae</taxon>
        <taxon>Diversispora</taxon>
    </lineage>
</organism>
<feature type="region of interest" description="Disordered" evidence="1">
    <location>
        <begin position="263"/>
        <end position="287"/>
    </location>
</feature>
<dbReference type="AlphaFoldDB" id="A0A397GPE3"/>
<evidence type="ECO:0000313" key="3">
    <source>
        <dbReference type="Proteomes" id="UP000266861"/>
    </source>
</evidence>
<dbReference type="Proteomes" id="UP000266861">
    <property type="component" value="Unassembled WGS sequence"/>
</dbReference>
<evidence type="ECO:0000313" key="2">
    <source>
        <dbReference type="EMBL" id="RHZ51578.1"/>
    </source>
</evidence>
<proteinExistence type="predicted"/>
<name>A0A397GPE3_9GLOM</name>
<dbReference type="OrthoDB" id="2349523at2759"/>
<dbReference type="EMBL" id="PQFF01000415">
    <property type="protein sequence ID" value="RHZ51578.1"/>
    <property type="molecule type" value="Genomic_DNA"/>
</dbReference>
<protein>
    <submittedName>
        <fullName evidence="2">Uncharacterized protein</fullName>
    </submittedName>
</protein>
<sequence length="469" mass="55053">MPGFVYTGRYYESVARRLALFVESLRDNLVIKAINQSMNFINYTIENSDQVKIVTSEAFGDLISLMEFTMFLILAARPGHCDFFIPRSYLVNYYDSFNLNPSLICLEGRNKYNRMDYINEITELSLQAKKLLEAMIDRNMHYSTIILRLIRLLTLIFLNESTLTSDVLNCFKSLSNEFYVEKYYKYLSVTFRNNFVNILNIDLKENNFDSLVIVFYNWGGISKFSSWEKSGITKISYHSIEEFRSSLQKIIPSVVTEIIESDTPNNRSFQPSDSSEQSFTPMPVDNDEQIEEDQDTAIAWFREIRDSSQAQKAALKIQTWFRRIQNREKSRQSPYDPILDKIYKAVKLFCRNAMNVTVRKYNVHLRVPTVDIIVELIKLQDRMDKNKNKLKKIISCSSDEQKIESCLELEDELKFIHNENVKLSLELLSTTENSEKHKEADIEWLKYELGQAKDNIDLVWEWIEKCNEL</sequence>
<keyword evidence="3" id="KW-1185">Reference proteome</keyword>
<reference evidence="2 3" key="1">
    <citation type="submission" date="2018-08" db="EMBL/GenBank/DDBJ databases">
        <title>Genome and evolution of the arbuscular mycorrhizal fungus Diversispora epigaea (formerly Glomus versiforme) and its bacterial endosymbionts.</title>
        <authorList>
            <person name="Sun X."/>
            <person name="Fei Z."/>
            <person name="Harrison M."/>
        </authorList>
    </citation>
    <scope>NUCLEOTIDE SEQUENCE [LARGE SCALE GENOMIC DNA]</scope>
    <source>
        <strain evidence="2 3">IT104</strain>
    </source>
</reference>
<feature type="compositionally biased region" description="Polar residues" evidence="1">
    <location>
        <begin position="263"/>
        <end position="280"/>
    </location>
</feature>
<evidence type="ECO:0000256" key="1">
    <source>
        <dbReference type="SAM" id="MobiDB-lite"/>
    </source>
</evidence>
<gene>
    <name evidence="2" type="ORF">Glove_476g45</name>
</gene>
<dbReference type="STRING" id="1348612.A0A397GPE3"/>